<dbReference type="Proteomes" id="UP001465976">
    <property type="component" value="Unassembled WGS sequence"/>
</dbReference>
<feature type="region of interest" description="Disordered" evidence="1">
    <location>
        <begin position="631"/>
        <end position="653"/>
    </location>
</feature>
<evidence type="ECO:0008006" key="4">
    <source>
        <dbReference type="Google" id="ProtNLM"/>
    </source>
</evidence>
<dbReference type="EMBL" id="JBAHYK010000312">
    <property type="protein sequence ID" value="KAL0575363.1"/>
    <property type="molecule type" value="Genomic_DNA"/>
</dbReference>
<evidence type="ECO:0000313" key="3">
    <source>
        <dbReference type="Proteomes" id="UP001465976"/>
    </source>
</evidence>
<comment type="caution">
    <text evidence="2">The sequence shown here is derived from an EMBL/GenBank/DDBJ whole genome shotgun (WGS) entry which is preliminary data.</text>
</comment>
<gene>
    <name evidence="2" type="ORF">V5O48_006614</name>
</gene>
<reference evidence="2 3" key="1">
    <citation type="submission" date="2024-02" db="EMBL/GenBank/DDBJ databases">
        <title>A draft genome for the cacao thread blight pathogen Marasmius crinis-equi.</title>
        <authorList>
            <person name="Cohen S.P."/>
            <person name="Baruah I.K."/>
            <person name="Amoako-Attah I."/>
            <person name="Bukari Y."/>
            <person name="Meinhardt L.W."/>
            <person name="Bailey B.A."/>
        </authorList>
    </citation>
    <scope>NUCLEOTIDE SEQUENCE [LARGE SCALE GENOMIC DNA]</scope>
    <source>
        <strain evidence="2 3">GH-76</strain>
    </source>
</reference>
<feature type="region of interest" description="Disordered" evidence="1">
    <location>
        <begin position="724"/>
        <end position="748"/>
    </location>
</feature>
<evidence type="ECO:0000313" key="2">
    <source>
        <dbReference type="EMBL" id="KAL0575363.1"/>
    </source>
</evidence>
<name>A0ABR3FJ19_9AGAR</name>
<organism evidence="2 3">
    <name type="scientific">Marasmius crinis-equi</name>
    <dbReference type="NCBI Taxonomy" id="585013"/>
    <lineage>
        <taxon>Eukaryota</taxon>
        <taxon>Fungi</taxon>
        <taxon>Dikarya</taxon>
        <taxon>Basidiomycota</taxon>
        <taxon>Agaricomycotina</taxon>
        <taxon>Agaricomycetes</taxon>
        <taxon>Agaricomycetidae</taxon>
        <taxon>Agaricales</taxon>
        <taxon>Marasmiineae</taxon>
        <taxon>Marasmiaceae</taxon>
        <taxon>Marasmius</taxon>
    </lineage>
</organism>
<accession>A0ABR3FJ19</accession>
<keyword evidence="3" id="KW-1185">Reference proteome</keyword>
<sequence length="794" mass="88801">MDPLLLAASNATSMDQIDEYIERYRRAIITLSNRRNTLSVTQRIPVDVLVYIFSWYKDIIVQECQLSIKSVPAPDSLEERLILYNGRYDLPTSAYPSEMPSRRPVPWIAPSQVCSHWREVALNCGSFWSTIFLNSVPWTKELLRRSKNSLLEVLPDPRLLNEAGGEVVLRERSRRSNVLATAHETFLIVLKSASSRISSLSIYTAALPQPFRVGEPLILKPFTALKSLRITQRKDWNHSQAGVSTGGEANTWDIALLQNLLSDAEVRLTRLDMNLHRSWLGTRSAHVTHLRISSLYGVHVQQRTPLLTEANIVTILRGFPSLQELVLQNVMNDNNGTTSNSDTTAIKLPHLNHIELVDCPLRAVAFVMQSLQVNSLARVRIRCVSRKRQTHGLGAGNTVTHDTSGGGNGRREINSLFSSLRRLFGTAESGDQSKGKSRADSSWLRSALVSLDRYGTVGLALSRNEDIHIIPGTDVDPDMFACAPDAPRRNYAKTSPSLLPKGNIWNQASVQITLIGIGHIEHDIPGFLLEKELVRDVESAVLYEDESSSVDVKSLYKPWLEMLSSLPHLRRLALYLGRKEAQEVLLESLDARSSPPADGTAGGHDVNFRGLKNLKICFPRLPQTQFCPPAKKRTSRLRGMNDPRLGRRRSPTPNHPAYAHGAFVLHPPSHNNPAAQGQPNAVGVPQYHYNPMNIHTAGAAGLAERIYGYSDDPWYDWGALPMRAPSPSRSNSTSSRRSLPDVLRARRDREHGVQSVTFVAVREATYNRTMEKWAEKCREFVDDVSFERNEASET</sequence>
<proteinExistence type="predicted"/>
<protein>
    <recommendedName>
        <fullName evidence="4">F-box domain-containing protein</fullName>
    </recommendedName>
</protein>
<evidence type="ECO:0000256" key="1">
    <source>
        <dbReference type="SAM" id="MobiDB-lite"/>
    </source>
</evidence>
<feature type="compositionally biased region" description="Low complexity" evidence="1">
    <location>
        <begin position="725"/>
        <end position="737"/>
    </location>
</feature>